<protein>
    <recommendedName>
        <fullName evidence="3">Co-chaperone DjlA N-terminal domain-containing protein</fullName>
    </recommendedName>
</protein>
<reference evidence="1 2" key="2">
    <citation type="journal article" date="2016" name="Science">
        <title>A bacterium that degrades and assimilates poly(ethylene terephthalate).</title>
        <authorList>
            <person name="Yoshida S."/>
            <person name="Hiraga K."/>
            <person name="Takehana T."/>
            <person name="Taniguchi I."/>
            <person name="Yamaji H."/>
            <person name="Maeda Y."/>
            <person name="Toyohara K."/>
            <person name="Miyamoto K."/>
            <person name="Kimura Y."/>
            <person name="Oda K."/>
        </authorList>
    </citation>
    <scope>NUCLEOTIDE SEQUENCE [LARGE SCALE GENOMIC DNA]</scope>
    <source>
        <strain evidence="2">NBRC 110686 / TISTR 2288 / 201-F6</strain>
    </source>
</reference>
<dbReference type="RefSeq" id="WP_054019434.1">
    <property type="nucleotide sequence ID" value="NZ_BBYR01000021.1"/>
</dbReference>
<sequence>MRRYPRNSPEAAARLLALVLISDGHVCRSELDSLRALDAEARLGLPPGGFGPIVHTLCEDLLASSDGSTAFGRIDEATLAALLDELDAPALQDTVLALAAAAAAADRHLADGEAWVVEAACRRWARPAVPIRGGAELGAPA</sequence>
<dbReference type="AlphaFoldDB" id="A0A0K8NYC4"/>
<organism evidence="1 2">
    <name type="scientific">Piscinibacter sakaiensis</name>
    <name type="common">Ideonella sakaiensis</name>
    <dbReference type="NCBI Taxonomy" id="1547922"/>
    <lineage>
        <taxon>Bacteria</taxon>
        <taxon>Pseudomonadati</taxon>
        <taxon>Pseudomonadota</taxon>
        <taxon>Betaproteobacteria</taxon>
        <taxon>Burkholderiales</taxon>
        <taxon>Sphaerotilaceae</taxon>
        <taxon>Piscinibacter</taxon>
    </lineage>
</organism>
<dbReference type="Proteomes" id="UP000037660">
    <property type="component" value="Unassembled WGS sequence"/>
</dbReference>
<comment type="caution">
    <text evidence="1">The sequence shown here is derived from an EMBL/GenBank/DDBJ whole genome shotgun (WGS) entry which is preliminary data.</text>
</comment>
<dbReference type="EMBL" id="BBYR01000021">
    <property type="protein sequence ID" value="GAP35373.1"/>
    <property type="molecule type" value="Genomic_DNA"/>
</dbReference>
<dbReference type="STRING" id="1547922.ISF6_1144"/>
<keyword evidence="2" id="KW-1185">Reference proteome</keyword>
<evidence type="ECO:0008006" key="3">
    <source>
        <dbReference type="Google" id="ProtNLM"/>
    </source>
</evidence>
<gene>
    <name evidence="1" type="ORF">ISF6_1144</name>
</gene>
<dbReference type="OrthoDB" id="8526975at2"/>
<name>A0A0K8NYC4_PISS1</name>
<dbReference type="Gene3D" id="1.10.3680.10">
    <property type="entry name" value="TerB-like"/>
    <property type="match status" value="1"/>
</dbReference>
<evidence type="ECO:0000313" key="2">
    <source>
        <dbReference type="Proteomes" id="UP000037660"/>
    </source>
</evidence>
<accession>A0A0K8NYC4</accession>
<proteinExistence type="predicted"/>
<evidence type="ECO:0000313" key="1">
    <source>
        <dbReference type="EMBL" id="GAP35373.1"/>
    </source>
</evidence>
<reference evidence="2" key="1">
    <citation type="submission" date="2015-07" db="EMBL/GenBank/DDBJ databases">
        <title>Discovery of a poly(ethylene terephthalate assimilation.</title>
        <authorList>
            <person name="Yoshida S."/>
            <person name="Hiraga K."/>
            <person name="Takehana T."/>
            <person name="Taniguchi I."/>
            <person name="Yamaji H."/>
            <person name="Maeda Y."/>
            <person name="Toyohara K."/>
            <person name="Miyamoto K."/>
            <person name="Kimura Y."/>
            <person name="Oda K."/>
        </authorList>
    </citation>
    <scope>NUCLEOTIDE SEQUENCE [LARGE SCALE GENOMIC DNA]</scope>
    <source>
        <strain evidence="2">NBRC 110686 / TISTR 2288 / 201-F6</strain>
    </source>
</reference>
<dbReference type="SUPFAM" id="SSF158682">
    <property type="entry name" value="TerB-like"/>
    <property type="match status" value="1"/>
</dbReference>
<dbReference type="InterPro" id="IPR029024">
    <property type="entry name" value="TerB-like"/>
</dbReference>